<dbReference type="STRING" id="933084.A0A067PTN6"/>
<dbReference type="InParanoid" id="A0A067PTN6"/>
<evidence type="ECO:0000256" key="13">
    <source>
        <dbReference type="SAM" id="Phobius"/>
    </source>
</evidence>
<keyword evidence="7" id="KW-0106">Calcium</keyword>
<evidence type="ECO:0000256" key="7">
    <source>
        <dbReference type="ARBA" id="ARBA00022837"/>
    </source>
</evidence>
<feature type="region of interest" description="Disordered" evidence="12">
    <location>
        <begin position="704"/>
        <end position="729"/>
    </location>
</feature>
<dbReference type="GO" id="GO:0046872">
    <property type="term" value="F:metal ion binding"/>
    <property type="evidence" value="ECO:0007669"/>
    <property type="project" value="UniProtKB-KW"/>
</dbReference>
<dbReference type="InterPro" id="IPR006046">
    <property type="entry name" value="Alpha_amylase"/>
</dbReference>
<name>A0A067PTN6_9AGAM</name>
<keyword evidence="18" id="KW-1185">Reference proteome</keyword>
<dbReference type="PANTHER" id="PTHR43447">
    <property type="entry name" value="ALPHA-AMYLASE"/>
    <property type="match status" value="1"/>
</dbReference>
<evidence type="ECO:0000256" key="11">
    <source>
        <dbReference type="RuleBase" id="RU361134"/>
    </source>
</evidence>
<evidence type="ECO:0000259" key="15">
    <source>
        <dbReference type="SMART" id="SM00632"/>
    </source>
</evidence>
<dbReference type="Pfam" id="PF02806">
    <property type="entry name" value="Alpha-amylase_C"/>
    <property type="match status" value="1"/>
</dbReference>
<comment type="catalytic activity">
    <reaction evidence="1 11">
        <text>Endohydrolysis of (1-&gt;4)-alpha-D-glucosidic linkages in polysaccharides containing three or more (1-&gt;4)-alpha-linked D-glucose units.</text>
        <dbReference type="EC" id="3.2.1.1"/>
    </reaction>
</comment>
<evidence type="ECO:0000256" key="6">
    <source>
        <dbReference type="ARBA" id="ARBA00022801"/>
    </source>
</evidence>
<dbReference type="InterPro" id="IPR013780">
    <property type="entry name" value="Glyco_hydro_b"/>
</dbReference>
<dbReference type="SUPFAM" id="SSF51011">
    <property type="entry name" value="Glycosyl hydrolase domain"/>
    <property type="match status" value="1"/>
</dbReference>
<evidence type="ECO:0000256" key="4">
    <source>
        <dbReference type="ARBA" id="ARBA00012595"/>
    </source>
</evidence>
<protein>
    <recommendedName>
        <fullName evidence="4 11">Alpha-amylase</fullName>
        <ecNumber evidence="4 11">3.2.1.1</ecNumber>
    </recommendedName>
</protein>
<dbReference type="InterPro" id="IPR017853">
    <property type="entry name" value="GH"/>
</dbReference>
<dbReference type="HOGENOM" id="CLU_013336_3_1_1"/>
<feature type="domain" description="Glycosyl hydrolase family 13 catalytic" evidence="16">
    <location>
        <begin position="154"/>
        <end position="499"/>
    </location>
</feature>
<dbReference type="SMART" id="SM00642">
    <property type="entry name" value="Aamy"/>
    <property type="match status" value="1"/>
</dbReference>
<accession>A0A067PTN6</accession>
<feature type="domain" description="Alpha-amylase C-terminal" evidence="15">
    <location>
        <begin position="508"/>
        <end position="593"/>
    </location>
</feature>
<keyword evidence="14" id="KW-0732">Signal</keyword>
<evidence type="ECO:0000256" key="10">
    <source>
        <dbReference type="RuleBase" id="RU003615"/>
    </source>
</evidence>
<dbReference type="GO" id="GO:0005975">
    <property type="term" value="P:carbohydrate metabolic process"/>
    <property type="evidence" value="ECO:0007669"/>
    <property type="project" value="InterPro"/>
</dbReference>
<keyword evidence="13" id="KW-1133">Transmembrane helix</keyword>
<keyword evidence="13" id="KW-0472">Membrane</keyword>
<proteinExistence type="inferred from homology"/>
<evidence type="ECO:0000259" key="16">
    <source>
        <dbReference type="SMART" id="SM00642"/>
    </source>
</evidence>
<gene>
    <name evidence="17" type="ORF">JAAARDRAFT_259682</name>
</gene>
<dbReference type="PRINTS" id="PR00110">
    <property type="entry name" value="ALPHAAMYLASE"/>
</dbReference>
<dbReference type="SUPFAM" id="SSF51445">
    <property type="entry name" value="(Trans)glycosidases"/>
    <property type="match status" value="1"/>
</dbReference>
<dbReference type="Proteomes" id="UP000027265">
    <property type="component" value="Unassembled WGS sequence"/>
</dbReference>
<comment type="cofactor">
    <cofactor evidence="2">
        <name>Ca(2+)</name>
        <dbReference type="ChEBI" id="CHEBI:29108"/>
    </cofactor>
</comment>
<keyword evidence="9 11" id="KW-0326">Glycosidase</keyword>
<keyword evidence="13" id="KW-0812">Transmembrane</keyword>
<evidence type="ECO:0000256" key="12">
    <source>
        <dbReference type="SAM" id="MobiDB-lite"/>
    </source>
</evidence>
<dbReference type="EC" id="3.2.1.1" evidence="4 11"/>
<evidence type="ECO:0000256" key="9">
    <source>
        <dbReference type="ARBA" id="ARBA00023295"/>
    </source>
</evidence>
<dbReference type="InterPro" id="IPR031319">
    <property type="entry name" value="A-amylase_C"/>
</dbReference>
<dbReference type="Gene3D" id="3.20.20.80">
    <property type="entry name" value="Glycosidases"/>
    <property type="match status" value="1"/>
</dbReference>
<dbReference type="EMBL" id="KL197718">
    <property type="protein sequence ID" value="KDQ58178.1"/>
    <property type="molecule type" value="Genomic_DNA"/>
</dbReference>
<feature type="compositionally biased region" description="Basic residues" evidence="12">
    <location>
        <begin position="718"/>
        <end position="729"/>
    </location>
</feature>
<dbReference type="SMART" id="SM00632">
    <property type="entry name" value="Aamy_C"/>
    <property type="match status" value="1"/>
</dbReference>
<keyword evidence="5" id="KW-0479">Metal-binding</keyword>
<dbReference type="AlphaFoldDB" id="A0A067PTN6"/>
<dbReference type="Gene3D" id="2.60.40.1180">
    <property type="entry name" value="Golgi alpha-mannosidase II"/>
    <property type="match status" value="1"/>
</dbReference>
<keyword evidence="6 11" id="KW-0378">Hydrolase</keyword>
<feature type="transmembrane region" description="Helical" evidence="13">
    <location>
        <begin position="119"/>
        <end position="139"/>
    </location>
</feature>
<dbReference type="CDD" id="cd11317">
    <property type="entry name" value="AmyAc_bac_euk_AmyA"/>
    <property type="match status" value="1"/>
</dbReference>
<evidence type="ECO:0000256" key="8">
    <source>
        <dbReference type="ARBA" id="ARBA00023277"/>
    </source>
</evidence>
<evidence type="ECO:0000256" key="1">
    <source>
        <dbReference type="ARBA" id="ARBA00000548"/>
    </source>
</evidence>
<sequence>MANVFPLSSSLCFLLALLRCQSPRLQNPYKTALGCSTLSSSPHLLHPRGSPTLDSPAPFPDKGVLSLPITPTSEKDQEQLIPQPIPAPTSWSTKCINRLQSILLVIKNSPRTCWNFMKGHLWLTMMAFMFLIMIAVAVASQTAPFEGEGIGDKDVIVQMFQWSWDSIASECTNFLGPAGYGYVQASPAQEHVQGPQWWTDYQPVSYQISSKRGSRSQYQAMVQTCHAAGVLVIADTILNHMSGQDNGGTGVAGTQFQHYEYPGLYSNSDFHHCGLEPGDEIVDYTKRAEVQTCELVNLADLATETEHVRAALAAYGNDLLSLGVDGLRLDAAKHVAAADLINITSRFIRKPYMTQEVIWGQSDAVQPGEYVGIGNVQEFRYTTALKEAFSMTGIANLKGLEGRGWIASNDANVFVANHDTERNGGGLNYKAASNMYILATIFSLAYPYGRPSVLSGYDFQNIDVGSPNNGAGTCSNNGGAAGWLCQHRWTAFAGMVGWRNKAGKAPVTNWFASGSQQIAFGRGSVAFIVINNADAHWSGKFNTSLPAGTYCDVIHGTITPGRCDQPVYTIAKDGSFEADIKPRDALALHTGIIGSSRLACLPKTVATRDLGIDTIVTLNQGDLASGGQGLTQMTIPGTSTETRERDLGIDTAVTPSQGDLTDTPARLMHMSTADLLARDVGANTAVNPKQDDVNAGGMQVHDSSPYTTAGAHDSGLRTIRRRSGWKIMH</sequence>
<evidence type="ECO:0000313" key="17">
    <source>
        <dbReference type="EMBL" id="KDQ58178.1"/>
    </source>
</evidence>
<comment type="similarity">
    <text evidence="3 10">Belongs to the glycosyl hydrolase 13 family.</text>
</comment>
<keyword evidence="8 11" id="KW-0119">Carbohydrate metabolism</keyword>
<dbReference type="InterPro" id="IPR006047">
    <property type="entry name" value="GH13_cat_dom"/>
</dbReference>
<dbReference type="InterPro" id="IPR006048">
    <property type="entry name" value="A-amylase/branching_C"/>
</dbReference>
<feature type="chain" id="PRO_5001643483" description="Alpha-amylase" evidence="14">
    <location>
        <begin position="21"/>
        <end position="729"/>
    </location>
</feature>
<evidence type="ECO:0000256" key="14">
    <source>
        <dbReference type="SAM" id="SignalP"/>
    </source>
</evidence>
<organism evidence="17 18">
    <name type="scientific">Jaapia argillacea MUCL 33604</name>
    <dbReference type="NCBI Taxonomy" id="933084"/>
    <lineage>
        <taxon>Eukaryota</taxon>
        <taxon>Fungi</taxon>
        <taxon>Dikarya</taxon>
        <taxon>Basidiomycota</taxon>
        <taxon>Agaricomycotina</taxon>
        <taxon>Agaricomycetes</taxon>
        <taxon>Agaricomycetidae</taxon>
        <taxon>Jaapiales</taxon>
        <taxon>Jaapiaceae</taxon>
        <taxon>Jaapia</taxon>
    </lineage>
</organism>
<dbReference type="OrthoDB" id="550577at2759"/>
<dbReference type="Pfam" id="PF00128">
    <property type="entry name" value="Alpha-amylase"/>
    <property type="match status" value="1"/>
</dbReference>
<evidence type="ECO:0000256" key="5">
    <source>
        <dbReference type="ARBA" id="ARBA00022723"/>
    </source>
</evidence>
<dbReference type="GO" id="GO:0004556">
    <property type="term" value="F:alpha-amylase activity"/>
    <property type="evidence" value="ECO:0007669"/>
    <property type="project" value="UniProtKB-UniRule"/>
</dbReference>
<feature type="signal peptide" evidence="14">
    <location>
        <begin position="1"/>
        <end position="20"/>
    </location>
</feature>
<evidence type="ECO:0000256" key="3">
    <source>
        <dbReference type="ARBA" id="ARBA00008061"/>
    </source>
</evidence>
<evidence type="ECO:0000256" key="2">
    <source>
        <dbReference type="ARBA" id="ARBA00001913"/>
    </source>
</evidence>
<evidence type="ECO:0000313" key="18">
    <source>
        <dbReference type="Proteomes" id="UP000027265"/>
    </source>
</evidence>
<reference evidence="18" key="1">
    <citation type="journal article" date="2014" name="Proc. Natl. Acad. Sci. U.S.A.">
        <title>Extensive sampling of basidiomycete genomes demonstrates inadequacy of the white-rot/brown-rot paradigm for wood decay fungi.</title>
        <authorList>
            <person name="Riley R."/>
            <person name="Salamov A.A."/>
            <person name="Brown D.W."/>
            <person name="Nagy L.G."/>
            <person name="Floudas D."/>
            <person name="Held B.W."/>
            <person name="Levasseur A."/>
            <person name="Lombard V."/>
            <person name="Morin E."/>
            <person name="Otillar R."/>
            <person name="Lindquist E.A."/>
            <person name="Sun H."/>
            <person name="LaButti K.M."/>
            <person name="Schmutz J."/>
            <person name="Jabbour D."/>
            <person name="Luo H."/>
            <person name="Baker S.E."/>
            <person name="Pisabarro A.G."/>
            <person name="Walton J.D."/>
            <person name="Blanchette R.A."/>
            <person name="Henrissat B."/>
            <person name="Martin F."/>
            <person name="Cullen D."/>
            <person name="Hibbett D.S."/>
            <person name="Grigoriev I.V."/>
        </authorList>
    </citation>
    <scope>NUCLEOTIDE SEQUENCE [LARGE SCALE GENOMIC DNA]</scope>
    <source>
        <strain evidence="18">MUCL 33604</strain>
    </source>
</reference>